<dbReference type="STRING" id="1335048.AKL17_3467"/>
<evidence type="ECO:0000313" key="2">
    <source>
        <dbReference type="Proteomes" id="UP000076128"/>
    </source>
</evidence>
<proteinExistence type="predicted"/>
<dbReference type="Proteomes" id="UP000076128">
    <property type="component" value="Chromosome"/>
</dbReference>
<name>A0A159Z5X7_9RHOB</name>
<dbReference type="OrthoDB" id="7854867at2"/>
<dbReference type="KEGG" id="daa:AKL17_3467"/>
<sequence>MIAQFPPLPTSYPAGNSHRVVLYQEPAPRPEVERLEEMFADGLAALRRALQLREDLPAAHANGLRAWEPVVRCLDHRRLIDAASRAAIVDLFVEAARIAQREGPHPALDALRHRLAEAEALATRVADLLAAEDQIARARGFDPGTRR</sequence>
<dbReference type="AlphaFoldDB" id="A0A159Z5X7"/>
<dbReference type="EMBL" id="CP012661">
    <property type="protein sequence ID" value="AMY70691.1"/>
    <property type="molecule type" value="Genomic_DNA"/>
</dbReference>
<evidence type="ECO:0000313" key="1">
    <source>
        <dbReference type="EMBL" id="AMY70691.1"/>
    </source>
</evidence>
<reference evidence="1 2" key="1">
    <citation type="submission" date="2015-09" db="EMBL/GenBank/DDBJ databases">
        <title>Complete genome sequence of Defluviimonas alba cai42t isolated from an oilfield in Xinjiang.</title>
        <authorList>
            <person name="Geng S."/>
            <person name="Pan X."/>
            <person name="Wu X."/>
        </authorList>
    </citation>
    <scope>NUCLEOTIDE SEQUENCE [LARGE SCALE GENOMIC DNA]</scope>
    <source>
        <strain evidence="2">cai42</strain>
    </source>
</reference>
<accession>A0A159Z5X7</accession>
<gene>
    <name evidence="1" type="ORF">AKL17_3467</name>
</gene>
<organism evidence="1 2">
    <name type="scientific">Frigidibacter mobilis</name>
    <dbReference type="NCBI Taxonomy" id="1335048"/>
    <lineage>
        <taxon>Bacteria</taxon>
        <taxon>Pseudomonadati</taxon>
        <taxon>Pseudomonadota</taxon>
        <taxon>Alphaproteobacteria</taxon>
        <taxon>Rhodobacterales</taxon>
        <taxon>Paracoccaceae</taxon>
        <taxon>Frigidibacter</taxon>
    </lineage>
</organism>
<protein>
    <submittedName>
        <fullName evidence="1">Uncharacterized protein</fullName>
    </submittedName>
</protein>
<dbReference type="RefSeq" id="WP_066815309.1">
    <property type="nucleotide sequence ID" value="NZ_CP012661.1"/>
</dbReference>
<keyword evidence="2" id="KW-1185">Reference proteome</keyword>